<comment type="caution">
    <text evidence="12">The sequence shown here is derived from an EMBL/GenBank/DDBJ whole genome shotgun (WGS) entry which is preliminary data.</text>
</comment>
<dbReference type="PANTHER" id="PTHR43750:SF3">
    <property type="entry name" value="UDP-GLUCOSE 6-DEHYDROGENASE TUAD"/>
    <property type="match status" value="1"/>
</dbReference>
<evidence type="ECO:0000256" key="2">
    <source>
        <dbReference type="ARBA" id="ARBA00006601"/>
    </source>
</evidence>
<dbReference type="Gene3D" id="3.40.50.720">
    <property type="entry name" value="NAD(P)-binding Rossmann-like Domain"/>
    <property type="match status" value="2"/>
</dbReference>
<feature type="binding site" evidence="9">
    <location>
        <position position="327"/>
    </location>
    <ligand>
        <name>substrate</name>
    </ligand>
</feature>
<feature type="binding site" evidence="10">
    <location>
        <position position="121"/>
    </location>
    <ligand>
        <name>NAD(+)</name>
        <dbReference type="ChEBI" id="CHEBI:57540"/>
    </ligand>
</feature>
<evidence type="ECO:0000256" key="10">
    <source>
        <dbReference type="PIRSR" id="PIRSR500134-3"/>
    </source>
</evidence>
<keyword evidence="13" id="KW-1185">Reference proteome</keyword>
<reference evidence="12 13" key="1">
    <citation type="submission" date="2019-03" db="EMBL/GenBank/DDBJ databases">
        <title>Genomic Encyclopedia of Type Strains, Phase IV (KMG-IV): sequencing the most valuable type-strain genomes for metagenomic binning, comparative biology and taxonomic classification.</title>
        <authorList>
            <person name="Goeker M."/>
        </authorList>
    </citation>
    <scope>NUCLEOTIDE SEQUENCE [LARGE SCALE GENOMIC DNA]</scope>
    <source>
        <strain evidence="12 13">DSM 24830</strain>
    </source>
</reference>
<dbReference type="EMBL" id="SMFQ01000005">
    <property type="protein sequence ID" value="TCJ82801.1"/>
    <property type="molecule type" value="Genomic_DNA"/>
</dbReference>
<dbReference type="EC" id="1.1.1.22" evidence="3 8"/>
<gene>
    <name evidence="12" type="ORF">EV695_3537</name>
</gene>
<accession>A0A4R1EXT1</accession>
<feature type="binding site" evidence="9">
    <location>
        <position position="263"/>
    </location>
    <ligand>
        <name>substrate</name>
    </ligand>
</feature>
<dbReference type="SUPFAM" id="SSF51735">
    <property type="entry name" value="NAD(P)-binding Rossmann-fold domains"/>
    <property type="match status" value="1"/>
</dbReference>
<dbReference type="InterPro" id="IPR008927">
    <property type="entry name" value="6-PGluconate_DH-like_C_sf"/>
</dbReference>
<organism evidence="12 13">
    <name type="scientific">Cocleimonas flava</name>
    <dbReference type="NCBI Taxonomy" id="634765"/>
    <lineage>
        <taxon>Bacteria</taxon>
        <taxon>Pseudomonadati</taxon>
        <taxon>Pseudomonadota</taxon>
        <taxon>Gammaproteobacteria</taxon>
        <taxon>Thiotrichales</taxon>
        <taxon>Thiotrichaceae</taxon>
        <taxon>Cocleimonas</taxon>
    </lineage>
</organism>
<dbReference type="SUPFAM" id="SSF52413">
    <property type="entry name" value="UDP-glucose/GDP-mannose dehydrogenase C-terminal domain"/>
    <property type="match status" value="1"/>
</dbReference>
<dbReference type="InterPro" id="IPR036291">
    <property type="entry name" value="NAD(P)-bd_dom_sf"/>
</dbReference>
<comment type="similarity">
    <text evidence="2 8">Belongs to the UDP-glucose/GDP-mannose dehydrogenase family.</text>
</comment>
<evidence type="ECO:0000256" key="9">
    <source>
        <dbReference type="PIRSR" id="PIRSR500134-2"/>
    </source>
</evidence>
<dbReference type="InterPro" id="IPR014026">
    <property type="entry name" value="UDP-Glc/GDP-Man_DH_dimer"/>
</dbReference>
<dbReference type="PIRSF" id="PIRSF500134">
    <property type="entry name" value="UDPglc_DH_bac"/>
    <property type="match status" value="1"/>
</dbReference>
<dbReference type="Pfam" id="PF03721">
    <property type="entry name" value="UDPG_MGDP_dh_N"/>
    <property type="match status" value="1"/>
</dbReference>
<dbReference type="PANTHER" id="PTHR43750">
    <property type="entry name" value="UDP-GLUCOSE 6-DEHYDROGENASE TUAD"/>
    <property type="match status" value="1"/>
</dbReference>
<feature type="binding site" evidence="10">
    <location>
        <position position="269"/>
    </location>
    <ligand>
        <name>NAD(+)</name>
        <dbReference type="ChEBI" id="CHEBI:57540"/>
    </ligand>
</feature>
<keyword evidence="5 8" id="KW-0560">Oxidoreductase</keyword>
<dbReference type="InterPro" id="IPR028357">
    <property type="entry name" value="UDPglc_DH_bac"/>
</dbReference>
<dbReference type="OrthoDB" id="9803238at2"/>
<feature type="binding site" evidence="10">
    <location>
        <position position="30"/>
    </location>
    <ligand>
        <name>NAD(+)</name>
        <dbReference type="ChEBI" id="CHEBI:57540"/>
    </ligand>
</feature>
<evidence type="ECO:0000256" key="8">
    <source>
        <dbReference type="PIRNR" id="PIRNR000124"/>
    </source>
</evidence>
<evidence type="ECO:0000259" key="11">
    <source>
        <dbReference type="SMART" id="SM00984"/>
    </source>
</evidence>
<dbReference type="GO" id="GO:0003979">
    <property type="term" value="F:UDP-glucose 6-dehydrogenase activity"/>
    <property type="evidence" value="ECO:0007669"/>
    <property type="project" value="UniProtKB-EC"/>
</dbReference>
<dbReference type="RefSeq" id="WP_131907303.1">
    <property type="nucleotide sequence ID" value="NZ_BAAAFU010000007.1"/>
</dbReference>
<dbReference type="Pfam" id="PF03720">
    <property type="entry name" value="UDPG_MGDP_dh_C"/>
    <property type="match status" value="1"/>
</dbReference>
<evidence type="ECO:0000256" key="3">
    <source>
        <dbReference type="ARBA" id="ARBA00012954"/>
    </source>
</evidence>
<comment type="pathway">
    <text evidence="1">Nucleotide-sugar biosynthesis; UDP-alpha-D-glucuronate biosynthesis; UDP-alpha-D-glucuronate from UDP-alpha-D-glucose: step 1/1.</text>
</comment>
<keyword evidence="6 8" id="KW-0520">NAD</keyword>
<feature type="binding site" evidence="10">
    <location>
        <position position="35"/>
    </location>
    <ligand>
        <name>NAD(+)</name>
        <dbReference type="ChEBI" id="CHEBI:57540"/>
    </ligand>
</feature>
<dbReference type="InterPro" id="IPR017476">
    <property type="entry name" value="UDP-Glc/GDP-Man"/>
</dbReference>
<dbReference type="Pfam" id="PF00984">
    <property type="entry name" value="UDPG_MGDP_dh"/>
    <property type="match status" value="1"/>
</dbReference>
<dbReference type="InterPro" id="IPR014027">
    <property type="entry name" value="UDP-Glc/GDP-Man_DH_C"/>
</dbReference>
<dbReference type="InterPro" id="IPR001732">
    <property type="entry name" value="UDP-Glc/GDP-Man_DH_N"/>
</dbReference>
<evidence type="ECO:0000256" key="4">
    <source>
        <dbReference type="ARBA" id="ARBA00015132"/>
    </source>
</evidence>
<feature type="binding site" evidence="9">
    <location>
        <position position="210"/>
    </location>
    <ligand>
        <name>substrate</name>
    </ligand>
</feature>
<evidence type="ECO:0000256" key="6">
    <source>
        <dbReference type="ARBA" id="ARBA00023027"/>
    </source>
</evidence>
<dbReference type="SUPFAM" id="SSF48179">
    <property type="entry name" value="6-phosphogluconate dehydrogenase C-terminal domain-like"/>
    <property type="match status" value="1"/>
</dbReference>
<proteinExistence type="inferred from homology"/>
<protein>
    <recommendedName>
        <fullName evidence="4 8">UDP-glucose 6-dehydrogenase</fullName>
        <ecNumber evidence="3 8">1.1.1.22</ecNumber>
    </recommendedName>
</protein>
<dbReference type="Proteomes" id="UP000294887">
    <property type="component" value="Unassembled WGS sequence"/>
</dbReference>
<dbReference type="UniPathway" id="UPA00038">
    <property type="reaction ID" value="UER00491"/>
</dbReference>
<dbReference type="InterPro" id="IPR036220">
    <property type="entry name" value="UDP-Glc/GDP-Man_DH_C_sf"/>
</dbReference>
<dbReference type="PIRSF" id="PIRSF000124">
    <property type="entry name" value="UDPglc_GDPman_dh"/>
    <property type="match status" value="1"/>
</dbReference>
<dbReference type="Gene3D" id="1.20.5.100">
    <property type="entry name" value="Cytochrome c1, transmembrane anchor, C-terminal"/>
    <property type="match status" value="1"/>
</dbReference>
<comment type="catalytic activity">
    <reaction evidence="7 8">
        <text>UDP-alpha-D-glucose + 2 NAD(+) + H2O = UDP-alpha-D-glucuronate + 2 NADH + 3 H(+)</text>
        <dbReference type="Rhea" id="RHEA:23596"/>
        <dbReference type="ChEBI" id="CHEBI:15377"/>
        <dbReference type="ChEBI" id="CHEBI:15378"/>
        <dbReference type="ChEBI" id="CHEBI:57540"/>
        <dbReference type="ChEBI" id="CHEBI:57945"/>
        <dbReference type="ChEBI" id="CHEBI:58052"/>
        <dbReference type="ChEBI" id="CHEBI:58885"/>
        <dbReference type="EC" id="1.1.1.22"/>
    </reaction>
</comment>
<dbReference type="SMART" id="SM00984">
    <property type="entry name" value="UDPG_MGDP_dh_C"/>
    <property type="match status" value="1"/>
</dbReference>
<dbReference type="NCBIfam" id="TIGR03026">
    <property type="entry name" value="NDP-sugDHase"/>
    <property type="match status" value="1"/>
</dbReference>
<evidence type="ECO:0000256" key="5">
    <source>
        <dbReference type="ARBA" id="ARBA00023002"/>
    </source>
</evidence>
<feature type="binding site" evidence="9">
    <location>
        <begin position="255"/>
        <end position="259"/>
    </location>
    <ligand>
        <name>substrate</name>
    </ligand>
</feature>
<sequence length="441" mass="48820">MKITIYGAGYVGLITGASMAQVGNDVLCVDIDEEKIKRLSKGKTSIHEPGLKKLLEENIKAGRLKFTTSAAEGVEHGLYLFIAVNVPSDDSGNCDTRHILTVAKSIADNMNGYRIIISKSTAPVGTSDKVKGIISNTLRERGEKHEFDMISNPEFLKTGVAIDDFMKPDRIIIGSDNPRTIELMRELFSPFNHNRDRIVAMDIRSAELTKYAANALLATKVSFMNELSNISEILGADIEQVRIGIGSDPRIGYHFIYPGCGYGGSRFPKDVRALAHCTEDQGYTAELLNAVEAVNYRQKEKLFEKLTKYYGESLKDKTIAIWGLSFKPDSADMRGAASRVLMRQLWNIGATVRAYDPAANKACKKLYGDKEALTICNTADEALEGADALVIPTEWQEFRSPDFNKIINTLNDPVIVDGRNLYKPDHMKDLGITYYGIGRGE</sequence>
<feature type="domain" description="UDP-glucose/GDP-mannose dehydrogenase C-terminal" evidence="11">
    <location>
        <begin position="320"/>
        <end position="424"/>
    </location>
</feature>
<dbReference type="GO" id="GO:0000271">
    <property type="term" value="P:polysaccharide biosynthetic process"/>
    <property type="evidence" value="ECO:0007669"/>
    <property type="project" value="InterPro"/>
</dbReference>
<dbReference type="GO" id="GO:0051287">
    <property type="term" value="F:NAD binding"/>
    <property type="evidence" value="ECO:0007669"/>
    <property type="project" value="InterPro"/>
</dbReference>
<dbReference type="GO" id="GO:0006065">
    <property type="term" value="P:UDP-glucuronate biosynthetic process"/>
    <property type="evidence" value="ECO:0007669"/>
    <property type="project" value="UniProtKB-UniPathway"/>
</dbReference>
<dbReference type="AlphaFoldDB" id="A0A4R1EXT1"/>
<evidence type="ECO:0000256" key="1">
    <source>
        <dbReference type="ARBA" id="ARBA00004701"/>
    </source>
</evidence>
<evidence type="ECO:0000313" key="13">
    <source>
        <dbReference type="Proteomes" id="UP000294887"/>
    </source>
</evidence>
<evidence type="ECO:0000256" key="7">
    <source>
        <dbReference type="ARBA" id="ARBA00047473"/>
    </source>
</evidence>
<evidence type="ECO:0000313" key="12">
    <source>
        <dbReference type="EMBL" id="TCJ82801.1"/>
    </source>
</evidence>
<name>A0A4R1EXT1_9GAMM</name>
<feature type="binding site" evidence="10">
    <location>
        <position position="334"/>
    </location>
    <ligand>
        <name>NAD(+)</name>
        <dbReference type="ChEBI" id="CHEBI:57540"/>
    </ligand>
</feature>